<dbReference type="EMBL" id="JANTOO010000014">
    <property type="protein sequence ID" value="MCS1397488.1"/>
    <property type="molecule type" value="Genomic_DNA"/>
</dbReference>
<keyword evidence="2" id="KW-1185">Reference proteome</keyword>
<gene>
    <name evidence="1" type="ORF">NXZ79_15765</name>
</gene>
<sequence length="215" mass="24602">MTDLTKLLPYSLQNDPFTVALTEAFEIQITQLYDEFRAISNLYLLKDAPSLLVDFLAFEKHVDFYEGLTLEEKKNVVRNALHVHRKKGTKFALLRVFELLNLDGKIEEWYEYDGDPYYFKASIDVSDRGVDNATIQLLERLIKTYKNNRSWLEVLDINLTSRQNNIYVGSATLTAEEIVVYPYIATDLSSNSKIKIAAANTVSSENLTVYPRGGN</sequence>
<dbReference type="Pfam" id="PF09684">
    <property type="entry name" value="Tail_P2_I"/>
    <property type="match status" value="1"/>
</dbReference>
<dbReference type="NCBIfam" id="TIGR01634">
    <property type="entry name" value="tail_P2_I"/>
    <property type="match status" value="1"/>
</dbReference>
<organism evidence="1 2">
    <name type="scientific">Lysinibacillus pinottii</name>
    <dbReference type="NCBI Taxonomy" id="2973932"/>
    <lineage>
        <taxon>Bacteria</taxon>
        <taxon>Bacillati</taxon>
        <taxon>Bacillota</taxon>
        <taxon>Bacilli</taxon>
        <taxon>Bacillales</taxon>
        <taxon>Bacillaceae</taxon>
        <taxon>Lysinibacillus</taxon>
    </lineage>
</organism>
<evidence type="ECO:0000313" key="2">
    <source>
        <dbReference type="Proteomes" id="UP001525021"/>
    </source>
</evidence>
<proteinExistence type="predicted"/>
<comment type="caution">
    <text evidence="1">The sequence shown here is derived from an EMBL/GenBank/DDBJ whole genome shotgun (WGS) entry which is preliminary data.</text>
</comment>
<accession>A0ABT2DRH2</accession>
<reference evidence="1 2" key="1">
    <citation type="submission" date="2022-08" db="EMBL/GenBank/DDBJ databases">
        <title>Lysinibacillus sequencing.</title>
        <authorList>
            <person name="Dunlap C."/>
        </authorList>
    </citation>
    <scope>NUCLEOTIDE SEQUENCE [LARGE SCALE GENOMIC DNA]</scope>
    <source>
        <strain evidence="1 2">PB211</strain>
    </source>
</reference>
<evidence type="ECO:0000313" key="1">
    <source>
        <dbReference type="EMBL" id="MCS1397488.1"/>
    </source>
</evidence>
<dbReference type="InterPro" id="IPR006521">
    <property type="entry name" value="Tail_protein_I"/>
</dbReference>
<protein>
    <submittedName>
        <fullName evidence="1">Phage tail protein I</fullName>
    </submittedName>
</protein>
<dbReference type="RefSeq" id="WP_012295277.1">
    <property type="nucleotide sequence ID" value="NZ_JANTOO010000014.1"/>
</dbReference>
<dbReference type="Proteomes" id="UP001525021">
    <property type="component" value="Unassembled WGS sequence"/>
</dbReference>
<name>A0ABT2DRH2_9BACI</name>